<keyword evidence="3" id="KW-1185">Reference proteome</keyword>
<feature type="region of interest" description="Disordered" evidence="1">
    <location>
        <begin position="106"/>
        <end position="126"/>
    </location>
</feature>
<dbReference type="InParanoid" id="E4XA07"/>
<accession>E4XA07</accession>
<dbReference type="Proteomes" id="UP000001307">
    <property type="component" value="Unassembled WGS sequence"/>
</dbReference>
<sequence length="259" mass="28287">MFRPLEQLSTFDLGSLTLCDYSGDEQLDSAAGMDDSAVLAKFDDLISQVEKKQADLSRHKSKNARTSTTGWKSEADLMRPGSALEQLSNFADRLEAQKTVSRHKSFAAISSTQKNSPTQETVPSRNCKSISAAPHKSEIERVPSLALPDLNVIPQLSESFRSKLQSWDSSKPNRRRPNSFLTKIAITNWSEKKDLSRASGSSLNSKSLTGIAVNSAKSATVASSRCAELSQLQIAEEADEVAAAAKRRRARCCLFSICT</sequence>
<name>E4XA07_OIKDI</name>
<proteinExistence type="predicted"/>
<reference evidence="2" key="1">
    <citation type="journal article" date="2010" name="Science">
        <title>Plasticity of animal genome architecture unmasked by rapid evolution of a pelagic tunicate.</title>
        <authorList>
            <person name="Denoeud F."/>
            <person name="Henriet S."/>
            <person name="Mungpakdee S."/>
            <person name="Aury J.M."/>
            <person name="Da Silva C."/>
            <person name="Brinkmann H."/>
            <person name="Mikhaleva J."/>
            <person name="Olsen L.C."/>
            <person name="Jubin C."/>
            <person name="Canestro C."/>
            <person name="Bouquet J.M."/>
            <person name="Danks G."/>
            <person name="Poulain J."/>
            <person name="Campsteijn C."/>
            <person name="Adamski M."/>
            <person name="Cross I."/>
            <person name="Yadetie F."/>
            <person name="Muffato M."/>
            <person name="Louis A."/>
            <person name="Butcher S."/>
            <person name="Tsagkogeorga G."/>
            <person name="Konrad A."/>
            <person name="Singh S."/>
            <person name="Jensen M.F."/>
            <person name="Cong E.H."/>
            <person name="Eikeseth-Otteraa H."/>
            <person name="Noel B."/>
            <person name="Anthouard V."/>
            <person name="Porcel B.M."/>
            <person name="Kachouri-Lafond R."/>
            <person name="Nishino A."/>
            <person name="Ugolini M."/>
            <person name="Chourrout P."/>
            <person name="Nishida H."/>
            <person name="Aasland R."/>
            <person name="Huzurbazar S."/>
            <person name="Westhof E."/>
            <person name="Delsuc F."/>
            <person name="Lehrach H."/>
            <person name="Reinhardt R."/>
            <person name="Weissenbach J."/>
            <person name="Roy S.W."/>
            <person name="Artiguenave F."/>
            <person name="Postlethwait J.H."/>
            <person name="Manak J.R."/>
            <person name="Thompson E.M."/>
            <person name="Jaillon O."/>
            <person name="Du Pasquier L."/>
            <person name="Boudinot P."/>
            <person name="Liberles D.A."/>
            <person name="Volff J.N."/>
            <person name="Philippe H."/>
            <person name="Lenhard B."/>
            <person name="Roest Crollius H."/>
            <person name="Wincker P."/>
            <person name="Chourrout D."/>
        </authorList>
    </citation>
    <scope>NUCLEOTIDE SEQUENCE [LARGE SCALE GENOMIC DNA]</scope>
</reference>
<feature type="compositionally biased region" description="Polar residues" evidence="1">
    <location>
        <begin position="108"/>
        <end position="126"/>
    </location>
</feature>
<dbReference type="EMBL" id="FN653031">
    <property type="protein sequence ID" value="CBY08386.1"/>
    <property type="molecule type" value="Genomic_DNA"/>
</dbReference>
<evidence type="ECO:0000313" key="2">
    <source>
        <dbReference type="EMBL" id="CBY08386.1"/>
    </source>
</evidence>
<evidence type="ECO:0000256" key="1">
    <source>
        <dbReference type="SAM" id="MobiDB-lite"/>
    </source>
</evidence>
<organism evidence="2">
    <name type="scientific">Oikopleura dioica</name>
    <name type="common">Tunicate</name>
    <dbReference type="NCBI Taxonomy" id="34765"/>
    <lineage>
        <taxon>Eukaryota</taxon>
        <taxon>Metazoa</taxon>
        <taxon>Chordata</taxon>
        <taxon>Tunicata</taxon>
        <taxon>Appendicularia</taxon>
        <taxon>Copelata</taxon>
        <taxon>Oikopleuridae</taxon>
        <taxon>Oikopleura</taxon>
    </lineage>
</organism>
<protein>
    <submittedName>
        <fullName evidence="2">Uncharacterized protein</fullName>
    </submittedName>
</protein>
<gene>
    <name evidence="2" type="ORF">GSOID_T00004952001</name>
</gene>
<dbReference type="OrthoDB" id="10520933at2759"/>
<dbReference type="AlphaFoldDB" id="E4XA07"/>
<evidence type="ECO:0000313" key="3">
    <source>
        <dbReference type="Proteomes" id="UP000001307"/>
    </source>
</evidence>